<dbReference type="InterPro" id="IPR051807">
    <property type="entry name" value="Sec-metab_biosynth-assoc"/>
</dbReference>
<dbReference type="Gene3D" id="3.30.70.1060">
    <property type="entry name" value="Dimeric alpha+beta barrel"/>
    <property type="match status" value="1"/>
</dbReference>
<dbReference type="PANTHER" id="PTHR33606">
    <property type="entry name" value="PROTEIN YCII"/>
    <property type="match status" value="1"/>
</dbReference>
<dbReference type="InterPro" id="IPR011008">
    <property type="entry name" value="Dimeric_a/b-barrel"/>
</dbReference>
<protein>
    <recommendedName>
        <fullName evidence="4">YCII-related domain-containing protein</fullName>
    </recommendedName>
</protein>
<comment type="caution">
    <text evidence="2">The sequence shown here is derived from an EMBL/GenBank/DDBJ whole genome shotgun (WGS) entry which is preliminary data.</text>
</comment>
<feature type="compositionally biased region" description="Low complexity" evidence="1">
    <location>
        <begin position="148"/>
        <end position="158"/>
    </location>
</feature>
<name>A0AAN8MV20_9PEZI</name>
<evidence type="ECO:0000313" key="2">
    <source>
        <dbReference type="EMBL" id="KAK6347657.1"/>
    </source>
</evidence>
<feature type="region of interest" description="Disordered" evidence="1">
    <location>
        <begin position="146"/>
        <end position="167"/>
    </location>
</feature>
<keyword evidence="3" id="KW-1185">Reference proteome</keyword>
<dbReference type="Proteomes" id="UP001313282">
    <property type="component" value="Unassembled WGS sequence"/>
</dbReference>
<evidence type="ECO:0000256" key="1">
    <source>
        <dbReference type="SAM" id="MobiDB-lite"/>
    </source>
</evidence>
<dbReference type="AlphaFoldDB" id="A0AAN8MV20"/>
<proteinExistence type="predicted"/>
<accession>A0AAN8MV20</accession>
<gene>
    <name evidence="2" type="ORF">TWF718_005496</name>
</gene>
<sequence>MIRHARYRLPLLNITSSFTSRSFSRSRILTMATEQYFIIVPDHPSAPRLAVRPKHFTKISLESPTSLPRTLFGGAYLSSQPTPETTSTPEKWPFAGSSLALELPAGSGEDAVKEWLKNDPYSTGGVWDWENARIFKFKAGVSNVKELSAGGPAPAPASGDGGDEKPE</sequence>
<dbReference type="EMBL" id="JAVHNR010000003">
    <property type="protein sequence ID" value="KAK6347657.1"/>
    <property type="molecule type" value="Genomic_DNA"/>
</dbReference>
<evidence type="ECO:0008006" key="4">
    <source>
        <dbReference type="Google" id="ProtNLM"/>
    </source>
</evidence>
<evidence type="ECO:0000313" key="3">
    <source>
        <dbReference type="Proteomes" id="UP001313282"/>
    </source>
</evidence>
<dbReference type="SUPFAM" id="SSF54909">
    <property type="entry name" value="Dimeric alpha+beta barrel"/>
    <property type="match status" value="1"/>
</dbReference>
<organism evidence="2 3">
    <name type="scientific">Orbilia javanica</name>
    <dbReference type="NCBI Taxonomy" id="47235"/>
    <lineage>
        <taxon>Eukaryota</taxon>
        <taxon>Fungi</taxon>
        <taxon>Dikarya</taxon>
        <taxon>Ascomycota</taxon>
        <taxon>Pezizomycotina</taxon>
        <taxon>Orbiliomycetes</taxon>
        <taxon>Orbiliales</taxon>
        <taxon>Orbiliaceae</taxon>
        <taxon>Orbilia</taxon>
    </lineage>
</organism>
<reference evidence="2 3" key="1">
    <citation type="submission" date="2019-10" db="EMBL/GenBank/DDBJ databases">
        <authorList>
            <person name="Palmer J.M."/>
        </authorList>
    </citation>
    <scope>NUCLEOTIDE SEQUENCE [LARGE SCALE GENOMIC DNA]</scope>
    <source>
        <strain evidence="2 3">TWF718</strain>
    </source>
</reference>
<dbReference type="PANTHER" id="PTHR33606:SF3">
    <property type="entry name" value="PROTEIN YCII"/>
    <property type="match status" value="1"/>
</dbReference>